<dbReference type="InterPro" id="IPR003428">
    <property type="entry name" value="MAM33"/>
</dbReference>
<comment type="caution">
    <text evidence="2">The sequence shown here is derived from an EMBL/GenBank/DDBJ whole genome shotgun (WGS) entry which is preliminary data.</text>
</comment>
<sequence length="257" mass="29450">MASSIFASLLRRSLRRYLPSAPSIPRRRFLFTSSFSPVSSRGAMLQDPKLPSSLLCYRFASSKVSGDESLKRVIDSEIQCAQEAHISGQDIDRPEDFPFEIVDNPGDQAIFLKRDFAGENIQVVVLMNLDEQNDVEENDEDDNDKDGNENSMEPSLSLVVTIDKGEDHLLEFCCSLNLDKVEIETMVLKKRDDPDDQSAYQGPEFSDLDENLQKAMHKYLEERGINSSLFDFLHEYMLNKDEREYLVWLKSMKEFIA</sequence>
<feature type="region of interest" description="Disordered" evidence="1">
    <location>
        <begin position="131"/>
        <end position="155"/>
    </location>
</feature>
<reference evidence="2 3" key="1">
    <citation type="submission" date="2020-08" db="EMBL/GenBank/DDBJ databases">
        <title>Plant Genome Project.</title>
        <authorList>
            <person name="Zhang R.-G."/>
        </authorList>
    </citation>
    <scope>NUCLEOTIDE SEQUENCE [LARGE SCALE GENOMIC DNA]</scope>
    <source>
        <tissue evidence="2">Rhizome</tissue>
    </source>
</reference>
<dbReference type="GO" id="GO:0005759">
    <property type="term" value="C:mitochondrial matrix"/>
    <property type="evidence" value="ECO:0007669"/>
    <property type="project" value="InterPro"/>
</dbReference>
<dbReference type="PANTHER" id="PTHR10826">
    <property type="entry name" value="COMPLEMENT COMPONENT 1"/>
    <property type="match status" value="1"/>
</dbReference>
<evidence type="ECO:0008006" key="4">
    <source>
        <dbReference type="Google" id="ProtNLM"/>
    </source>
</evidence>
<protein>
    <recommendedName>
        <fullName evidence="4">Mitochondrial glycoprotein</fullName>
    </recommendedName>
</protein>
<feature type="compositionally biased region" description="Acidic residues" evidence="1">
    <location>
        <begin position="131"/>
        <end position="144"/>
    </location>
</feature>
<organism evidence="2 3">
    <name type="scientific">Zingiber officinale</name>
    <name type="common">Ginger</name>
    <name type="synonym">Amomum zingiber</name>
    <dbReference type="NCBI Taxonomy" id="94328"/>
    <lineage>
        <taxon>Eukaryota</taxon>
        <taxon>Viridiplantae</taxon>
        <taxon>Streptophyta</taxon>
        <taxon>Embryophyta</taxon>
        <taxon>Tracheophyta</taxon>
        <taxon>Spermatophyta</taxon>
        <taxon>Magnoliopsida</taxon>
        <taxon>Liliopsida</taxon>
        <taxon>Zingiberales</taxon>
        <taxon>Zingiberaceae</taxon>
        <taxon>Zingiber</taxon>
    </lineage>
</organism>
<evidence type="ECO:0000313" key="3">
    <source>
        <dbReference type="Proteomes" id="UP000734854"/>
    </source>
</evidence>
<dbReference type="EMBL" id="JACMSC010000013">
    <property type="protein sequence ID" value="KAG6494415.1"/>
    <property type="molecule type" value="Genomic_DNA"/>
</dbReference>
<dbReference type="Proteomes" id="UP000734854">
    <property type="component" value="Unassembled WGS sequence"/>
</dbReference>
<dbReference type="Pfam" id="PF02330">
    <property type="entry name" value="MAM33"/>
    <property type="match status" value="1"/>
</dbReference>
<evidence type="ECO:0000313" key="2">
    <source>
        <dbReference type="EMBL" id="KAG6494415.1"/>
    </source>
</evidence>
<dbReference type="PANTHER" id="PTHR10826:SF27">
    <property type="entry name" value="OS06G0326500 PROTEIN"/>
    <property type="match status" value="1"/>
</dbReference>
<accession>A0A8J5FWW5</accession>
<gene>
    <name evidence="2" type="ORF">ZIOFF_049440</name>
</gene>
<dbReference type="AlphaFoldDB" id="A0A8J5FWW5"/>
<evidence type="ECO:0000256" key="1">
    <source>
        <dbReference type="SAM" id="MobiDB-lite"/>
    </source>
</evidence>
<proteinExistence type="predicted"/>
<dbReference type="OrthoDB" id="278212at2759"/>
<name>A0A8J5FWW5_ZINOF</name>
<keyword evidence="3" id="KW-1185">Reference proteome</keyword>